<keyword evidence="2" id="KW-1185">Reference proteome</keyword>
<dbReference type="Proteomes" id="UP001170954">
    <property type="component" value="Unassembled WGS sequence"/>
</dbReference>
<evidence type="ECO:0000313" key="2">
    <source>
        <dbReference type="Proteomes" id="UP001170954"/>
    </source>
</evidence>
<organism evidence="1 2">
    <name type="scientific">Sphingobacterium hotanense</name>
    <dbReference type="NCBI Taxonomy" id="649196"/>
    <lineage>
        <taxon>Bacteria</taxon>
        <taxon>Pseudomonadati</taxon>
        <taxon>Bacteroidota</taxon>
        <taxon>Sphingobacteriia</taxon>
        <taxon>Sphingobacteriales</taxon>
        <taxon>Sphingobacteriaceae</taxon>
        <taxon>Sphingobacterium</taxon>
    </lineage>
</organism>
<dbReference type="EMBL" id="JACAGK010000065">
    <property type="protein sequence ID" value="MDM1049985.1"/>
    <property type="molecule type" value="Genomic_DNA"/>
</dbReference>
<dbReference type="PANTHER" id="PTHR21174">
    <property type="match status" value="1"/>
</dbReference>
<protein>
    <recommendedName>
        <fullName evidence="3">Metal-dependent HD superfamily phosphohydrolase</fullName>
    </recommendedName>
</protein>
<dbReference type="PANTHER" id="PTHR21174:SF0">
    <property type="entry name" value="HD PHOSPHOHYDROLASE FAMILY PROTEIN-RELATED"/>
    <property type="match status" value="1"/>
</dbReference>
<dbReference type="InterPro" id="IPR009218">
    <property type="entry name" value="HD_phosphohydro"/>
</dbReference>
<gene>
    <name evidence="1" type="ORF">HX018_17235</name>
</gene>
<dbReference type="SUPFAM" id="SSF109604">
    <property type="entry name" value="HD-domain/PDEase-like"/>
    <property type="match status" value="1"/>
</dbReference>
<dbReference type="RefSeq" id="WP_286652173.1">
    <property type="nucleotide sequence ID" value="NZ_JACAGK010000065.1"/>
</dbReference>
<accession>A0ABT7NS60</accession>
<dbReference type="Gene3D" id="1.10.3210.10">
    <property type="entry name" value="Hypothetical protein af1432"/>
    <property type="match status" value="1"/>
</dbReference>
<dbReference type="PIRSF" id="PIRSF035170">
    <property type="entry name" value="HD_phosphohydro"/>
    <property type="match status" value="1"/>
</dbReference>
<proteinExistence type="predicted"/>
<reference evidence="1" key="1">
    <citation type="submission" date="2020-06" db="EMBL/GenBank/DDBJ databases">
        <authorList>
            <person name="Dong N."/>
        </authorList>
    </citation>
    <scope>NUCLEOTIDE SEQUENCE</scope>
    <source>
        <strain evidence="1">R1692</strain>
    </source>
</reference>
<reference evidence="1" key="2">
    <citation type="journal article" date="2022" name="Sci. Total Environ.">
        <title>Prevalence, transmission, and molecular epidemiology of tet(X)-positive bacteria among humans, animals, and environmental niches in China: An epidemiological, and genomic-based study.</title>
        <authorList>
            <person name="Dong N."/>
            <person name="Zeng Y."/>
            <person name="Cai C."/>
            <person name="Sun C."/>
            <person name="Lu J."/>
            <person name="Liu C."/>
            <person name="Zhou H."/>
            <person name="Sun Q."/>
            <person name="Shu L."/>
            <person name="Wang H."/>
            <person name="Wang Y."/>
            <person name="Wang S."/>
            <person name="Wu C."/>
            <person name="Chan E.W."/>
            <person name="Chen G."/>
            <person name="Shen Z."/>
            <person name="Chen S."/>
            <person name="Zhang R."/>
        </authorList>
    </citation>
    <scope>NUCLEOTIDE SEQUENCE</scope>
    <source>
        <strain evidence="1">R1692</strain>
    </source>
</reference>
<evidence type="ECO:0000313" key="1">
    <source>
        <dbReference type="EMBL" id="MDM1049985.1"/>
    </source>
</evidence>
<name>A0ABT7NS60_9SPHI</name>
<sequence length="217" mass="25989">MKHLESHFIELYSKYGTDNKLIKQYWTALKHQYLSNGRYYHNLHHIEAMLTELEAVKEMLVNIDLIWFAVFYHDVIYTPQSNSNEEDSAIYARERLINTSLNNKQIDLIVALILATKKHELHQESDFNYLVDADLSILGKPWEDYLQYTKNIRKEYAIYPDIIYLSGRRKVLNHFLAKDQVFKTHWFQERYEEQARANIARELALYRCVRIDPLNNT</sequence>
<evidence type="ECO:0008006" key="3">
    <source>
        <dbReference type="Google" id="ProtNLM"/>
    </source>
</evidence>
<comment type="caution">
    <text evidence="1">The sequence shown here is derived from an EMBL/GenBank/DDBJ whole genome shotgun (WGS) entry which is preliminary data.</text>
</comment>